<name>A0A9P3HED2_9FUNG</name>
<dbReference type="Proteomes" id="UP000827284">
    <property type="component" value="Unassembled WGS sequence"/>
</dbReference>
<dbReference type="EMBL" id="BQFW01000010">
    <property type="protein sequence ID" value="GJJ74968.1"/>
    <property type="molecule type" value="Genomic_DNA"/>
</dbReference>
<reference evidence="3" key="2">
    <citation type="journal article" date="2022" name="Microbiol. Resour. Announc.">
        <title>Whole-Genome Sequence of Entomortierella parvispora E1425, a Mucoromycotan Fungus Associated with Burkholderiaceae-Related Endosymbiotic Bacteria.</title>
        <authorList>
            <person name="Herlambang A."/>
            <person name="Guo Y."/>
            <person name="Takashima Y."/>
            <person name="Narisawa K."/>
            <person name="Ohta H."/>
            <person name="Nishizawa T."/>
        </authorList>
    </citation>
    <scope>NUCLEOTIDE SEQUENCE</scope>
    <source>
        <strain evidence="3">E1425</strain>
    </source>
</reference>
<dbReference type="OrthoDB" id="260519at2759"/>
<accession>A0A9P3HED2</accession>
<feature type="region of interest" description="Disordered" evidence="1">
    <location>
        <begin position="195"/>
        <end position="228"/>
    </location>
</feature>
<evidence type="ECO:0000313" key="3">
    <source>
        <dbReference type="EMBL" id="GJJ74968.1"/>
    </source>
</evidence>
<dbReference type="PROSITE" id="PS50181">
    <property type="entry name" value="FBOX"/>
    <property type="match status" value="1"/>
</dbReference>
<protein>
    <recommendedName>
        <fullName evidence="2">F-box domain-containing protein</fullName>
    </recommendedName>
</protein>
<evidence type="ECO:0000256" key="1">
    <source>
        <dbReference type="SAM" id="MobiDB-lite"/>
    </source>
</evidence>
<gene>
    <name evidence="3" type="ORF">EMPS_07326</name>
</gene>
<dbReference type="InterPro" id="IPR032675">
    <property type="entry name" value="LRR_dom_sf"/>
</dbReference>
<keyword evidence="4" id="KW-1185">Reference proteome</keyword>
<reference evidence="3" key="1">
    <citation type="submission" date="2021-11" db="EMBL/GenBank/DDBJ databases">
        <authorList>
            <person name="Herlambang A."/>
            <person name="Guo Y."/>
            <person name="Takashima Y."/>
            <person name="Nishizawa T."/>
        </authorList>
    </citation>
    <scope>NUCLEOTIDE SEQUENCE</scope>
    <source>
        <strain evidence="3">E1425</strain>
    </source>
</reference>
<dbReference type="Gene3D" id="3.80.10.10">
    <property type="entry name" value="Ribonuclease Inhibitor"/>
    <property type="match status" value="2"/>
</dbReference>
<dbReference type="InterPro" id="IPR001810">
    <property type="entry name" value="F-box_dom"/>
</dbReference>
<feature type="domain" description="F-box" evidence="2">
    <location>
        <begin position="1"/>
        <end position="45"/>
    </location>
</feature>
<dbReference type="InterPro" id="IPR036047">
    <property type="entry name" value="F-box-like_dom_sf"/>
</dbReference>
<feature type="compositionally biased region" description="Pro residues" evidence="1">
    <location>
        <begin position="197"/>
        <end position="228"/>
    </location>
</feature>
<feature type="region of interest" description="Disordered" evidence="1">
    <location>
        <begin position="123"/>
        <end position="158"/>
    </location>
</feature>
<dbReference type="SUPFAM" id="SSF81383">
    <property type="entry name" value="F-box domain"/>
    <property type="match status" value="1"/>
</dbReference>
<feature type="region of interest" description="Disordered" evidence="1">
    <location>
        <begin position="71"/>
        <end position="94"/>
    </location>
</feature>
<organism evidence="3 4">
    <name type="scientific">Entomortierella parvispora</name>
    <dbReference type="NCBI Taxonomy" id="205924"/>
    <lineage>
        <taxon>Eukaryota</taxon>
        <taxon>Fungi</taxon>
        <taxon>Fungi incertae sedis</taxon>
        <taxon>Mucoromycota</taxon>
        <taxon>Mortierellomycotina</taxon>
        <taxon>Mortierellomycetes</taxon>
        <taxon>Mortierellales</taxon>
        <taxon>Mortierellaceae</taxon>
        <taxon>Entomortierella</taxon>
    </lineage>
</organism>
<comment type="caution">
    <text evidence="3">The sequence shown here is derived from an EMBL/GenBank/DDBJ whole genome shotgun (WGS) entry which is preliminary data.</text>
</comment>
<dbReference type="AlphaFoldDB" id="A0A9P3HED2"/>
<dbReference type="SUPFAM" id="SSF52047">
    <property type="entry name" value="RNI-like"/>
    <property type="match status" value="1"/>
</dbReference>
<evidence type="ECO:0000259" key="2">
    <source>
        <dbReference type="PROSITE" id="PS50181"/>
    </source>
</evidence>
<proteinExistence type="predicted"/>
<evidence type="ECO:0000313" key="4">
    <source>
        <dbReference type="Proteomes" id="UP000827284"/>
    </source>
</evidence>
<dbReference type="Pfam" id="PF12937">
    <property type="entry name" value="F-box-like"/>
    <property type="match status" value="1"/>
</dbReference>
<dbReference type="SMART" id="SM00256">
    <property type="entry name" value="FBOX"/>
    <property type="match status" value="1"/>
</dbReference>
<sequence>MPSTNLPPEVLLEIGLYLSQKDLTRCVLVNKAWHNAINDLIWHSVDISDYDSCSDVFYSFMGAYSSWPQYQPVSDGDGNSENVQDQPTDPTPSLESLLQRNIYRIRVLNVQYSSVLDLFYQGPPSSPSPSLENTDTHDKETTQGGPQGGSPDITRSNLPPLLHLTELQVDLTGDPSLKAYSHRLAPRTLLGVRPLCPTRPLPPPPGYGPPPGFRPPPPVFSPPPPGFPTGFPPSVIRPPIPSALQAFLPPGFRPPVPNFVGAPPGHGFSGPPAALVTGIRPLTTGGSTLPPLLPPADPQLPTNTAAVSTITIPITTSTSVASIARTGTTSLAIEASTSTALNHPSLTAPLPTDSASSSVVPATVVPDPIGVTVNAIPPLTLRKPYTSISRKPFLRLNNRIFTPVNARALLQILDRSRKNLKRLILSMANLALRGTIEDQVRVLVAALQSCQALEELKIQGFENGVEGYHVRWPSDWNIKEDKWKEIQDWITQLVLPGPAPAPKTGTVLSQLRVLSIVGPRPDIKILHAILQHQKKKGYIHSLLEELNLFIKAPIYLEDETFSLFISRCAGPKGWKTLGLQDCAGALGPWTMKSVLEHATTLENLRLVNCEGFSSEWIQALLSMAPNLKRFDALPTFAPRGQRFEYYFLMASDILKSKWVCEGLRSFKCMIGGIPKAGLRQWPQFPPPVRPGLQPIVSPPTFPPLFPYLPHQETGPQDDNDNWPCANWTPGWRTMRTIPEKSRAIEHQILERQFSRLQDLVELSFGMDNYDNGKEFIAPEDIDPDDHLPFPDRLFQGLTLDLAGGLDHLQDLNRLQRVRSTRKGRSTLSGEEEMLWIQRHWPAFDVNTAVVHNVEKYKDRFWTDRGFGMSYDTRSHYEDLLTESGIPDENMPKYFDYDWW</sequence>